<protein>
    <submittedName>
        <fullName evidence="3">BspA family leucine-rich repeat surface protein</fullName>
    </submittedName>
</protein>
<organism evidence="3 4">
    <name type="scientific">Mycoplasma cottewii</name>
    <dbReference type="NCBI Taxonomy" id="51364"/>
    <lineage>
        <taxon>Bacteria</taxon>
        <taxon>Bacillati</taxon>
        <taxon>Mycoplasmatota</taxon>
        <taxon>Mollicutes</taxon>
        <taxon>Mycoplasmataceae</taxon>
        <taxon>Mycoplasma</taxon>
    </lineage>
</organism>
<keyword evidence="1" id="KW-0175">Coiled coil</keyword>
<gene>
    <name evidence="3" type="ORF">NX779_01995</name>
</gene>
<dbReference type="RefSeq" id="WP_259430531.1">
    <property type="nucleotide sequence ID" value="NZ_CP103424.1"/>
</dbReference>
<accession>A0ABY5TXI4</accession>
<dbReference type="InterPro" id="IPR005046">
    <property type="entry name" value="DUF285"/>
</dbReference>
<dbReference type="EMBL" id="CP103424">
    <property type="protein sequence ID" value="UWD35389.1"/>
    <property type="molecule type" value="Genomic_DNA"/>
</dbReference>
<feature type="coiled-coil region" evidence="1">
    <location>
        <begin position="187"/>
        <end position="256"/>
    </location>
</feature>
<dbReference type="SUPFAM" id="SSF141571">
    <property type="entry name" value="Pentapeptide repeat-like"/>
    <property type="match status" value="1"/>
</dbReference>
<feature type="chain" id="PRO_5047390590" evidence="2">
    <location>
        <begin position="21"/>
        <end position="927"/>
    </location>
</feature>
<name>A0ABY5TXI4_9MOLU</name>
<reference evidence="3" key="1">
    <citation type="submission" date="2022-08" db="EMBL/GenBank/DDBJ databases">
        <title>Complete genome sequence of Mycoplasma cottewii type strain VIS.</title>
        <authorList>
            <person name="Spergser J."/>
        </authorList>
    </citation>
    <scope>NUCLEOTIDE SEQUENCE</scope>
    <source>
        <strain evidence="3">VIS</strain>
    </source>
</reference>
<keyword evidence="2" id="KW-0732">Signal</keyword>
<evidence type="ECO:0000313" key="3">
    <source>
        <dbReference type="EMBL" id="UWD35389.1"/>
    </source>
</evidence>
<feature type="signal peptide" evidence="2">
    <location>
        <begin position="1"/>
        <end position="20"/>
    </location>
</feature>
<sequence>MVSRKKLSSLFIALSLSLSAIVPTSAVLINNHITRLSLSKDQNDAESLVNNLNGQITNLRNAIQRIGQEIDDKSSQLQTLKESNTKLQSEVDDLTIKIGAFKNFWPTIEEALKEHNIDFDYEKIKDLNIEKLEDVTNENREKFLLAVLAFYNSSKKEFESSSNDIKNTIRTSIEYIESLISQKNFEIEQFKQAVQQLVNIKSSLQIELTQLAPHLHFKKLELEKKLKEERDLNNKIEDLKSKKEKLDEQLRTLPNQFNGINSVVNSLFNKIWEEEFKDHLLNSETYSEIKQQFEDRINQTAKERVSFQLVSEQQQFKQDNSRETNFNEPLKLKLNDNLYEFKIGKVWPARENFEAFYPDQHPDTCTDIGYTWSQEEGYKIERFKTTTKVAPKKLPRFITTLDRAFEGNDNSKIEGIQHWNTENVTGMWRTFAHTPNFNQDISNWDMSNVKITQEMFWNAKKFNQDINNWNMNNVLYVNSMFDGASSFNKNINNWKLNNVVQVDDMFKNASSFDQYLNKWDLYKVSDEEKLKTMFKGSRIEKQFSKLPPRVQELLTEVQSNLLIDDLMVPLIKNVWNHNFKNNKIKAMAKYSNVLSIFQGKVNELLDAFSDEKGYLRLAQQESQKNARFPLNNKDKNRTFNIQLVAGNVKSSVIVLPIEQIVDTECEAEYNHDNTVCEVIGFSKNNSPQFGKVRTEHMPKNIRKVPDFLPEQIDSIEGIFRGGKVAEIENLNKWDTRNLMNISSAFRDNDSFNTDISNWNTSNVKFFDDVFNGATSFNKPLDSRFISIGNRFFTAWNVSEARAFRRMFLNAKKFNQDLNNWEIGGSRGRHVDMESMFEGAEKFNGKVKDWNVSSVINFKRMFYKAKDFLRSVSKWDMSAVNNSELRARTELMFNETAWLRHACQGWVPKVLFNARIYFPSTACAEWVN</sequence>
<dbReference type="Proteomes" id="UP001059819">
    <property type="component" value="Chromosome"/>
</dbReference>
<keyword evidence="4" id="KW-1185">Reference proteome</keyword>
<evidence type="ECO:0000256" key="1">
    <source>
        <dbReference type="SAM" id="Coils"/>
    </source>
</evidence>
<evidence type="ECO:0000313" key="4">
    <source>
        <dbReference type="Proteomes" id="UP001059819"/>
    </source>
</evidence>
<evidence type="ECO:0000256" key="2">
    <source>
        <dbReference type="SAM" id="SignalP"/>
    </source>
</evidence>
<feature type="coiled-coil region" evidence="1">
    <location>
        <begin position="42"/>
        <end position="97"/>
    </location>
</feature>
<dbReference type="Pfam" id="PF03382">
    <property type="entry name" value="DUF285"/>
    <property type="match status" value="3"/>
</dbReference>
<proteinExistence type="predicted"/>